<dbReference type="InterPro" id="IPR032710">
    <property type="entry name" value="NTF2-like_dom_sf"/>
</dbReference>
<name>A0AAV9NU32_9PEZI</name>
<dbReference type="GeneID" id="89932242"/>
<evidence type="ECO:0000313" key="2">
    <source>
        <dbReference type="Proteomes" id="UP001337655"/>
    </source>
</evidence>
<dbReference type="Proteomes" id="UP001337655">
    <property type="component" value="Unassembled WGS sequence"/>
</dbReference>
<proteinExistence type="predicted"/>
<evidence type="ECO:0000313" key="1">
    <source>
        <dbReference type="EMBL" id="KAK5163134.1"/>
    </source>
</evidence>
<dbReference type="EMBL" id="JAVRRT010000028">
    <property type="protein sequence ID" value="KAK5163134.1"/>
    <property type="molecule type" value="Genomic_DNA"/>
</dbReference>
<dbReference type="RefSeq" id="XP_064653682.1">
    <property type="nucleotide sequence ID" value="XM_064808134.1"/>
</dbReference>
<dbReference type="Gene3D" id="3.10.450.50">
    <property type="match status" value="1"/>
</dbReference>
<keyword evidence="2" id="KW-1185">Reference proteome</keyword>
<comment type="caution">
    <text evidence="1">The sequence shown here is derived from an EMBL/GenBank/DDBJ whole genome shotgun (WGS) entry which is preliminary data.</text>
</comment>
<sequence>MASSPTATEILARFYEAESIYLAAPPHERDFANGMATVLSPDFELYQSPDLPHSQSLYEGHAGLLNWSEEMAALVDQLKVADPKFFEREGADEVVVISVLKLRTREGGRKTELPLLQIVSVDREKGWITSTRPFYWDVAGLRGLVGRED</sequence>
<protein>
    <recommendedName>
        <fullName evidence="3">SnoaL-like domain-containing protein</fullName>
    </recommendedName>
</protein>
<organism evidence="1 2">
    <name type="scientific">Saxophila tyrrhenica</name>
    <dbReference type="NCBI Taxonomy" id="1690608"/>
    <lineage>
        <taxon>Eukaryota</taxon>
        <taxon>Fungi</taxon>
        <taxon>Dikarya</taxon>
        <taxon>Ascomycota</taxon>
        <taxon>Pezizomycotina</taxon>
        <taxon>Dothideomycetes</taxon>
        <taxon>Dothideomycetidae</taxon>
        <taxon>Mycosphaerellales</taxon>
        <taxon>Extremaceae</taxon>
        <taxon>Saxophila</taxon>
    </lineage>
</organism>
<evidence type="ECO:0008006" key="3">
    <source>
        <dbReference type="Google" id="ProtNLM"/>
    </source>
</evidence>
<reference evidence="1 2" key="1">
    <citation type="submission" date="2023-08" db="EMBL/GenBank/DDBJ databases">
        <title>Black Yeasts Isolated from many extreme environments.</title>
        <authorList>
            <person name="Coleine C."/>
            <person name="Stajich J.E."/>
            <person name="Selbmann L."/>
        </authorList>
    </citation>
    <scope>NUCLEOTIDE SEQUENCE [LARGE SCALE GENOMIC DNA]</scope>
    <source>
        <strain evidence="1 2">CCFEE 5935</strain>
    </source>
</reference>
<dbReference type="AlphaFoldDB" id="A0AAV9NU32"/>
<dbReference type="SUPFAM" id="SSF54427">
    <property type="entry name" value="NTF2-like"/>
    <property type="match status" value="1"/>
</dbReference>
<gene>
    <name evidence="1" type="ORF">LTR77_010918</name>
</gene>
<accession>A0AAV9NU32</accession>